<evidence type="ECO:0000313" key="2">
    <source>
        <dbReference type="Proteomes" id="UP001204142"/>
    </source>
</evidence>
<dbReference type="Proteomes" id="UP001204142">
    <property type="component" value="Unassembled WGS sequence"/>
</dbReference>
<sequence>MTTNIGTQSSIAQASDVRGNVTLVREGHPPMQLTSGMEIRSGDVLRSTPSSIAMVSIPGTIGQIASMLEVSSGAEAQLNLERRSGQDGHVVVQRVSPENVGDLALTQDMTGENPAAVIAGDEGADGMTGLVGAGLLAGAGGGLLFPAAGAAAAFVALSDNGGSNTPVDSPQTADPIITPADTAGGLTATVENLSEHLDALTAPVPVVGTLVDTVTDVLAGNGGSDSLIGLSVGGVTNTLLNLSDQFANSTDGVPVIGDAADILHAIITGGNDGGLAGIASGLGMGLDGAVSSTPLAPLGDALSLVLNGGDAIPVEQLSGGLVGGLHLVADNIDGLAAGTPAEPLAHLVADLLGTSGVATPELISTDTLAHTGGLDGLSGLLGGGALNGIPVLGDVVSSLTGVLTGAGGAEATSAMSPLPVVGQLTSIASSASAGSPLGGALDLNHLLHPSI</sequence>
<name>A0ABT1WHR5_9BURK</name>
<evidence type="ECO:0000313" key="1">
    <source>
        <dbReference type="EMBL" id="MCQ8896408.1"/>
    </source>
</evidence>
<accession>A0ABT1WHR5</accession>
<dbReference type="EMBL" id="JANIGO010000002">
    <property type="protein sequence ID" value="MCQ8896408.1"/>
    <property type="molecule type" value="Genomic_DNA"/>
</dbReference>
<protein>
    <submittedName>
        <fullName evidence="1">Uncharacterized protein</fullName>
    </submittedName>
</protein>
<gene>
    <name evidence="1" type="ORF">NQT62_08190</name>
</gene>
<organism evidence="1 2">
    <name type="scientific">Limnobacter humi</name>
    <dbReference type="NCBI Taxonomy" id="1778671"/>
    <lineage>
        <taxon>Bacteria</taxon>
        <taxon>Pseudomonadati</taxon>
        <taxon>Pseudomonadota</taxon>
        <taxon>Betaproteobacteria</taxon>
        <taxon>Burkholderiales</taxon>
        <taxon>Burkholderiaceae</taxon>
        <taxon>Limnobacter</taxon>
    </lineage>
</organism>
<keyword evidence="2" id="KW-1185">Reference proteome</keyword>
<reference evidence="1 2" key="1">
    <citation type="submission" date="2022-07" db="EMBL/GenBank/DDBJ databases">
        <authorList>
            <person name="Xamxidin M."/>
            <person name="Wu M."/>
        </authorList>
    </citation>
    <scope>NUCLEOTIDE SEQUENCE [LARGE SCALE GENOMIC DNA]</scope>
    <source>
        <strain evidence="1 2">NBRC 111650</strain>
    </source>
</reference>
<dbReference type="RefSeq" id="WP_256764179.1">
    <property type="nucleotide sequence ID" value="NZ_JANIGO010000002.1"/>
</dbReference>
<proteinExistence type="predicted"/>
<comment type="caution">
    <text evidence="1">The sequence shown here is derived from an EMBL/GenBank/DDBJ whole genome shotgun (WGS) entry which is preliminary data.</text>
</comment>